<dbReference type="InterPro" id="IPR037010">
    <property type="entry name" value="VitB12-dep_Met_synth_activ_sf"/>
</dbReference>
<dbReference type="InterPro" id="IPR003726">
    <property type="entry name" value="HCY_dom"/>
</dbReference>
<keyword evidence="8 21" id="KW-0489">Methyltransferase</keyword>
<evidence type="ECO:0000256" key="21">
    <source>
        <dbReference type="PIRNR" id="PIRNR000381"/>
    </source>
</evidence>
<evidence type="ECO:0000256" key="1">
    <source>
        <dbReference type="ARBA" id="ARBA00001700"/>
    </source>
</evidence>
<evidence type="ECO:0000256" key="5">
    <source>
        <dbReference type="ARBA" id="ARBA00010398"/>
    </source>
</evidence>
<keyword evidence="11 21" id="KW-0808">Transferase</keyword>
<dbReference type="Gene3D" id="3.20.20.330">
    <property type="entry name" value="Homocysteine-binding-like domain"/>
    <property type="match status" value="1"/>
</dbReference>
<evidence type="ECO:0000256" key="9">
    <source>
        <dbReference type="ARBA" id="ARBA00022605"/>
    </source>
</evidence>
<evidence type="ECO:0000256" key="14">
    <source>
        <dbReference type="ARBA" id="ARBA00022737"/>
    </source>
</evidence>
<feature type="domain" description="Pterin-binding" evidence="26">
    <location>
        <begin position="362"/>
        <end position="627"/>
    </location>
</feature>
<feature type="domain" description="B12-binding" evidence="28">
    <location>
        <begin position="753"/>
        <end position="888"/>
    </location>
</feature>
<dbReference type="PANTHER" id="PTHR45833">
    <property type="entry name" value="METHIONINE SYNTHASE"/>
    <property type="match status" value="1"/>
</dbReference>
<dbReference type="EMBL" id="LIDN01000055">
    <property type="protein sequence ID" value="KRP34000.1"/>
    <property type="molecule type" value="Genomic_DNA"/>
</dbReference>
<dbReference type="GO" id="GO:0005829">
    <property type="term" value="C:cytosol"/>
    <property type="evidence" value="ECO:0007669"/>
    <property type="project" value="TreeGrafter"/>
</dbReference>
<evidence type="ECO:0000256" key="19">
    <source>
        <dbReference type="ARBA" id="ARBA00031040"/>
    </source>
</evidence>
<feature type="binding site" evidence="23">
    <location>
        <position position="697"/>
    </location>
    <ligand>
        <name>methylcob(III)alamin</name>
        <dbReference type="ChEBI" id="CHEBI:28115"/>
    </ligand>
</feature>
<dbReference type="PIRSF" id="PIRSF000381">
    <property type="entry name" value="MetH"/>
    <property type="match status" value="1"/>
</dbReference>
<feature type="binding site" evidence="23">
    <location>
        <begin position="763"/>
        <end position="767"/>
    </location>
    <ligand>
        <name>methylcob(III)alamin</name>
        <dbReference type="ChEBI" id="CHEBI:28115"/>
    </ligand>
</feature>
<dbReference type="Pfam" id="PF00809">
    <property type="entry name" value="Pterin_bind"/>
    <property type="match status" value="1"/>
</dbReference>
<keyword evidence="14" id="KW-0677">Repeat</keyword>
<dbReference type="InterPro" id="IPR004223">
    <property type="entry name" value="VitB12-dep_Met_synth_activ_dom"/>
</dbReference>
<keyword evidence="17 21" id="KW-0170">Cobalt</keyword>
<dbReference type="GO" id="GO:0031419">
    <property type="term" value="F:cobalamin binding"/>
    <property type="evidence" value="ECO:0007669"/>
    <property type="project" value="UniProtKB-UniRule"/>
</dbReference>
<evidence type="ECO:0000256" key="22">
    <source>
        <dbReference type="PIRSR" id="PIRSR000381-1"/>
    </source>
</evidence>
<feature type="binding site" evidence="23">
    <location>
        <position position="815"/>
    </location>
    <ligand>
        <name>methylcob(III)alamin</name>
        <dbReference type="ChEBI" id="CHEBI:28115"/>
    </ligand>
</feature>
<dbReference type="FunFam" id="3.40.50.280:FF:000001">
    <property type="entry name" value="Methionine synthase"/>
    <property type="match status" value="1"/>
</dbReference>
<dbReference type="PROSITE" id="PS50972">
    <property type="entry name" value="PTERIN_BINDING"/>
    <property type="match status" value="1"/>
</dbReference>
<dbReference type="Gene3D" id="1.10.288.10">
    <property type="entry name" value="Cobalamin-dependent Methionine Synthase, domain 2"/>
    <property type="match status" value="1"/>
</dbReference>
<dbReference type="GO" id="GO:0008705">
    <property type="term" value="F:methionine synthase activity"/>
    <property type="evidence" value="ECO:0007669"/>
    <property type="project" value="UniProtKB-UniRule"/>
</dbReference>
<evidence type="ECO:0000256" key="10">
    <source>
        <dbReference type="ARBA" id="ARBA00022628"/>
    </source>
</evidence>
<comment type="similarity">
    <text evidence="5">Belongs to the vitamin-B12 dependent methionine synthase family.</text>
</comment>
<feature type="binding site" evidence="22 24">
    <location>
        <position position="253"/>
    </location>
    <ligand>
        <name>Zn(2+)</name>
        <dbReference type="ChEBI" id="CHEBI:29105"/>
    </ligand>
</feature>
<accession>A0A0R2XD48</accession>
<evidence type="ECO:0000259" key="29">
    <source>
        <dbReference type="PROSITE" id="PS51337"/>
    </source>
</evidence>
<dbReference type="Pfam" id="PF02965">
    <property type="entry name" value="Met_synt_B12"/>
    <property type="match status" value="1"/>
</dbReference>
<evidence type="ECO:0000313" key="31">
    <source>
        <dbReference type="Proteomes" id="UP000051220"/>
    </source>
</evidence>
<evidence type="ECO:0000256" key="7">
    <source>
        <dbReference type="ARBA" id="ARBA00013998"/>
    </source>
</evidence>
<dbReference type="PROSITE" id="PS50970">
    <property type="entry name" value="HCY"/>
    <property type="match status" value="1"/>
</dbReference>
<dbReference type="PANTHER" id="PTHR45833:SF1">
    <property type="entry name" value="METHIONINE SYNTHASE"/>
    <property type="match status" value="1"/>
</dbReference>
<dbReference type="Pfam" id="PF02607">
    <property type="entry name" value="B12-binding_2"/>
    <property type="match status" value="1"/>
</dbReference>
<dbReference type="NCBIfam" id="NF007024">
    <property type="entry name" value="PRK09490.1"/>
    <property type="match status" value="1"/>
</dbReference>
<feature type="domain" description="B12-binding N-terminal" evidence="29">
    <location>
        <begin position="653"/>
        <end position="747"/>
    </location>
</feature>
<dbReference type="InterPro" id="IPR006158">
    <property type="entry name" value="Cobalamin-bd"/>
</dbReference>
<dbReference type="InterPro" id="IPR036594">
    <property type="entry name" value="Meth_synthase_dom"/>
</dbReference>
<dbReference type="Gene3D" id="3.20.20.20">
    <property type="entry name" value="Dihydropteroate synthase-like"/>
    <property type="match status" value="1"/>
</dbReference>
<name>A0A0R2XD48_9BACT</name>
<evidence type="ECO:0000259" key="27">
    <source>
        <dbReference type="PROSITE" id="PS50974"/>
    </source>
</evidence>
<comment type="cofactor">
    <cofactor evidence="3 21 22">
        <name>methylcob(III)alamin</name>
        <dbReference type="ChEBI" id="CHEBI:28115"/>
    </cofactor>
</comment>
<feature type="binding site" evidence="23">
    <location>
        <position position="1141"/>
    </location>
    <ligand>
        <name>S-adenosyl-L-methionine</name>
        <dbReference type="ChEBI" id="CHEBI:59789"/>
    </ligand>
</feature>
<feature type="binding site" description="axial binding residue" evidence="22">
    <location>
        <position position="766"/>
    </location>
    <ligand>
        <name>methylcob(III)alamin</name>
        <dbReference type="ChEBI" id="CHEBI:28115"/>
    </ligand>
    <ligandPart>
        <name>Co</name>
        <dbReference type="ChEBI" id="CHEBI:27638"/>
    </ligandPart>
</feature>
<dbReference type="SUPFAM" id="SSF82282">
    <property type="entry name" value="Homocysteine S-methyltransferase"/>
    <property type="match status" value="1"/>
</dbReference>
<feature type="binding site" evidence="23">
    <location>
        <position position="953"/>
    </location>
    <ligand>
        <name>S-adenosyl-L-methionine</name>
        <dbReference type="ChEBI" id="CHEBI:59789"/>
    </ligand>
</feature>
<feature type="binding site" evidence="22 24">
    <location>
        <position position="317"/>
    </location>
    <ligand>
        <name>Zn(2+)</name>
        <dbReference type="ChEBI" id="CHEBI:29105"/>
    </ligand>
</feature>
<evidence type="ECO:0000313" key="30">
    <source>
        <dbReference type="EMBL" id="KRP34000.1"/>
    </source>
</evidence>
<evidence type="ECO:0000256" key="18">
    <source>
        <dbReference type="ARBA" id="ARBA00025552"/>
    </source>
</evidence>
<dbReference type="UniPathway" id="UPA00051">
    <property type="reaction ID" value="UER00081"/>
</dbReference>
<dbReference type="Pfam" id="PF02310">
    <property type="entry name" value="B12-binding"/>
    <property type="match status" value="1"/>
</dbReference>
<dbReference type="InterPro" id="IPR036724">
    <property type="entry name" value="Cobalamin-bd_sf"/>
</dbReference>
<dbReference type="Proteomes" id="UP000051220">
    <property type="component" value="Unassembled WGS sequence"/>
</dbReference>
<dbReference type="PROSITE" id="PS51332">
    <property type="entry name" value="B12_BINDING"/>
    <property type="match status" value="1"/>
</dbReference>
<evidence type="ECO:0000256" key="4">
    <source>
        <dbReference type="ARBA" id="ARBA00005178"/>
    </source>
</evidence>
<feature type="domain" description="Hcy-binding" evidence="25">
    <location>
        <begin position="11"/>
        <end position="331"/>
    </location>
</feature>
<dbReference type="InterPro" id="IPR011005">
    <property type="entry name" value="Dihydropteroate_synth-like_sf"/>
</dbReference>
<dbReference type="FunFam" id="1.10.1240.10:FF:000001">
    <property type="entry name" value="Methionine synthase"/>
    <property type="match status" value="1"/>
</dbReference>
<evidence type="ECO:0000256" key="8">
    <source>
        <dbReference type="ARBA" id="ARBA00022603"/>
    </source>
</evidence>
<dbReference type="EC" id="2.1.1.13" evidence="6 20"/>
<dbReference type="GO" id="GO:0032259">
    <property type="term" value="P:methylation"/>
    <property type="evidence" value="ECO:0007669"/>
    <property type="project" value="UniProtKB-KW"/>
</dbReference>
<feature type="binding site" evidence="23">
    <location>
        <position position="811"/>
    </location>
    <ligand>
        <name>methylcob(III)alamin</name>
        <dbReference type="ChEBI" id="CHEBI:28115"/>
    </ligand>
</feature>
<dbReference type="SMART" id="SM01018">
    <property type="entry name" value="B12-binding_2"/>
    <property type="match status" value="1"/>
</dbReference>
<evidence type="ECO:0000256" key="12">
    <source>
        <dbReference type="ARBA" id="ARBA00022691"/>
    </source>
</evidence>
<dbReference type="Gene3D" id="1.10.1240.10">
    <property type="entry name" value="Methionine synthase domain"/>
    <property type="match status" value="1"/>
</dbReference>
<evidence type="ECO:0000256" key="23">
    <source>
        <dbReference type="PIRSR" id="PIRSR000381-2"/>
    </source>
</evidence>
<dbReference type="InterPro" id="IPR000489">
    <property type="entry name" value="Pterin-binding_dom"/>
</dbReference>
<dbReference type="GO" id="GO:0050667">
    <property type="term" value="P:homocysteine metabolic process"/>
    <property type="evidence" value="ECO:0007669"/>
    <property type="project" value="TreeGrafter"/>
</dbReference>
<comment type="domain">
    <text evidence="21">Modular enzyme with four functionally distinct domains. The isolated Hcy-binding domain catalyzes methyl transfer from free methylcobalamin to homocysteine. The Hcy-binding domain in association with the pterin-binding domain catalyzes the methylation of cob(I)alamin by methyltetrahydrofolate and the methylation of homocysteine. The B12-binding domain binds the cofactor. The AdoMet activation domain binds S-adenosyl-L-methionine. Under aerobic conditions cob(I)alamin can be converted to inactive cob(II)alamin. Reductive methylation by S-adenosyl-L-methionine and flavodoxin regenerates methylcobalamin.</text>
</comment>
<evidence type="ECO:0000256" key="2">
    <source>
        <dbReference type="ARBA" id="ARBA00001947"/>
    </source>
</evidence>
<dbReference type="GO" id="GO:0008270">
    <property type="term" value="F:zinc ion binding"/>
    <property type="evidence" value="ECO:0007669"/>
    <property type="project" value="UniProtKB-UniRule"/>
</dbReference>
<dbReference type="FunFam" id="3.20.20.330:FF:000001">
    <property type="entry name" value="Methionine synthase"/>
    <property type="match status" value="1"/>
</dbReference>
<comment type="function">
    <text evidence="18 21">Catalyzes the transfer of a methyl group from methyl-cobalamin to homocysteine, yielding enzyme-bound cob(I)alamin and methionine. Subsequently, remethylates the cofactor using methyltetrahydrofolate.</text>
</comment>
<keyword evidence="16 21" id="KW-0486">Methionine biosynthesis</keyword>
<dbReference type="PROSITE" id="PS51337">
    <property type="entry name" value="B12_BINDING_NTER"/>
    <property type="match status" value="1"/>
</dbReference>
<evidence type="ECO:0000259" key="28">
    <source>
        <dbReference type="PROSITE" id="PS51332"/>
    </source>
</evidence>
<dbReference type="SUPFAM" id="SSF56507">
    <property type="entry name" value="Methionine synthase activation domain-like"/>
    <property type="match status" value="1"/>
</dbReference>
<dbReference type="InterPro" id="IPR003759">
    <property type="entry name" value="Cbl-bd_cap"/>
</dbReference>
<keyword evidence="13 21" id="KW-0479">Metal-binding</keyword>
<dbReference type="CDD" id="cd02069">
    <property type="entry name" value="methionine_synthase_B12_BD"/>
    <property type="match status" value="1"/>
</dbReference>
<evidence type="ECO:0000256" key="17">
    <source>
        <dbReference type="ARBA" id="ARBA00023285"/>
    </source>
</evidence>
<comment type="cofactor">
    <cofactor evidence="2 21 24">
        <name>Zn(2+)</name>
        <dbReference type="ChEBI" id="CHEBI:29105"/>
    </cofactor>
</comment>
<evidence type="ECO:0000256" key="20">
    <source>
        <dbReference type="NCBIfam" id="TIGR02082"/>
    </source>
</evidence>
<evidence type="ECO:0000256" key="6">
    <source>
        <dbReference type="ARBA" id="ARBA00012032"/>
    </source>
</evidence>
<reference evidence="30 31" key="1">
    <citation type="submission" date="2015-10" db="EMBL/GenBank/DDBJ databases">
        <title>Metagenome-Assembled Genomes uncover a global brackish microbiome.</title>
        <authorList>
            <person name="Hugerth L.W."/>
            <person name="Larsson J."/>
            <person name="Alneberg J."/>
            <person name="Lindh M.V."/>
            <person name="Legrand C."/>
            <person name="Pinhassi J."/>
            <person name="Andersson A.F."/>
        </authorList>
    </citation>
    <scope>NUCLEOTIDE SEQUENCE [LARGE SCALE GENOMIC DNA]</scope>
    <source>
        <strain evidence="30">BACL9 MAG-120924-bin69</strain>
    </source>
</reference>
<comment type="catalytic activity">
    <reaction evidence="1 21">
        <text>(6S)-5-methyl-5,6,7,8-tetrahydrofolate + L-homocysteine = (6S)-5,6,7,8-tetrahydrofolate + L-methionine</text>
        <dbReference type="Rhea" id="RHEA:11172"/>
        <dbReference type="ChEBI" id="CHEBI:18608"/>
        <dbReference type="ChEBI" id="CHEBI:57453"/>
        <dbReference type="ChEBI" id="CHEBI:57844"/>
        <dbReference type="ChEBI" id="CHEBI:58199"/>
        <dbReference type="EC" id="2.1.1.13"/>
    </reaction>
</comment>
<feature type="binding site" evidence="22 24">
    <location>
        <position position="316"/>
    </location>
    <ligand>
        <name>Zn(2+)</name>
        <dbReference type="ChEBI" id="CHEBI:29105"/>
    </ligand>
</feature>
<dbReference type="FunFam" id="3.20.20.20:FF:000002">
    <property type="entry name" value="Methionine synthase"/>
    <property type="match status" value="1"/>
</dbReference>
<sequence length="1233" mass="134882">METRERIVLRRSQLEKALGERIVMMDGAMGTMIQGHKLGEKDFRGERYARHPSDLKGNNDLLSITRPDVIGGIHRAYLEAGAGIIETNTFNATSISQADYGLEASVRDINLAAARLARQVTDDYLKANPGKVAWVAGAVGPTNRTASMSPDVNRPEYRAVTFTQLAQAYGEQVRALIEGGVDVLLPETTFDTLNLKAALWAMEEVFDELGYRLPVMISVTITDASGRTLSGQTTEAFWHSIRHARPFSVGINCALGPKEMRPYMATLSRIADCYVSCYPNAGLPNAFGGYDETPEQMAEVLGEFAQAGFLNMVGGCCGTTPDHIAVIGQAVGKAKPRAIVTKSRETVFAGLEPYAIGTGGSFTAIGERTNVTGSPKFSALIKEEKFEEAVAVARQQVEAGANLIDLNFDEALLDGEASMARFLNLIGSEPEISRVPFIIDSSKWSVLEAGLQCVQGKVVVNSISLKEGEKVFLEQAQKVRRYGAAVIVMAFDEEGQAAEAKRKVAICRRAYQLLTEKAGLAPEDIIFDVNILTVATGIEEHNNYAVEFIEAVREIKKTLPGCKTSGGLSNISFSFRGNNPVREAMHSCFLYHAIQAGLDMAIVNAGQLAVYEEIPADLKERVEDVLLNRRPDATERMLEFAETVKSGGKAVVKDEVWRSGTVDERLLHALLKGITDHIDADTEEARQKYGRPLLVIEGPLMGGMRHVGDLFGAGKMFLPQVVKSARVMKKAVAYLTPFMEKEKEAAGDKSKGAGKILMATVKGDVHDIGKNIVGVVLACNGYEVIDLGVMVPCEKILAEAKTHGVDVIGLSGLITPSLDEMVTVAQEMKREKFEIPLLIGGATTSAAHTAVKIAPAYHGSVVHVIDASRVVGVAQKLLSPENREAYLTQVRADQDKARKDYETRRAAQKLLSIAEARKRGTKLDWTRDPEKPEFLGVKVFEDYPLGELAEYIDWSPFFHAWELRGRFPKILEDPVVGVESKKLFADGQILLQKIVRERKIRARGVIAFFPANSEGDDILLYEDDSRQKVKAKVHGLRQQMARSDGEPNRCLADFVAPVSSGKKDYLGAFAVTAGHGVEDWAKDLEKGNDDYQAILLKALADRCAEAFAEKMHEIARQAWGFGKREGLTKEDLIDEKYRGIRPAAGYPACPDHTEKRSLMALLGAEKSVGIQLTENCAMTPASSVSGLYFGHPEARYFAVGPLGKDQVEDYASRKGMAVGEVERWLRPNLAYDS</sequence>
<evidence type="ECO:0000256" key="3">
    <source>
        <dbReference type="ARBA" id="ARBA00001956"/>
    </source>
</evidence>
<keyword evidence="12 21" id="KW-0949">S-adenosyl-L-methionine</keyword>
<dbReference type="SUPFAM" id="SSF52242">
    <property type="entry name" value="Cobalamin (vitamin B12)-binding domain"/>
    <property type="match status" value="1"/>
</dbReference>
<evidence type="ECO:0000256" key="16">
    <source>
        <dbReference type="ARBA" id="ARBA00023167"/>
    </source>
</evidence>
<evidence type="ECO:0000256" key="11">
    <source>
        <dbReference type="ARBA" id="ARBA00022679"/>
    </source>
</evidence>
<dbReference type="GO" id="GO:0046653">
    <property type="term" value="P:tetrahydrofolate metabolic process"/>
    <property type="evidence" value="ECO:0007669"/>
    <property type="project" value="TreeGrafter"/>
</dbReference>
<keyword evidence="9 21" id="KW-0028">Amino-acid biosynthesis</keyword>
<dbReference type="InterPro" id="IPR036589">
    <property type="entry name" value="HCY_dom_sf"/>
</dbReference>
<evidence type="ECO:0000259" key="26">
    <source>
        <dbReference type="PROSITE" id="PS50972"/>
    </source>
</evidence>
<evidence type="ECO:0000256" key="24">
    <source>
        <dbReference type="PROSITE-ProRule" id="PRU00333"/>
    </source>
</evidence>
<keyword evidence="10 21" id="KW-0846">Cobalamin</keyword>
<dbReference type="AlphaFoldDB" id="A0A0R2XD48"/>
<comment type="caution">
    <text evidence="30">The sequence shown here is derived from an EMBL/GenBank/DDBJ whole genome shotgun (WGS) entry which is preliminary data.</text>
</comment>
<dbReference type="CDD" id="cd00740">
    <property type="entry name" value="MeTr"/>
    <property type="match status" value="1"/>
</dbReference>
<feature type="binding site" evidence="23">
    <location>
        <begin position="1196"/>
        <end position="1197"/>
    </location>
    <ligand>
        <name>S-adenosyl-L-methionine</name>
        <dbReference type="ChEBI" id="CHEBI:59789"/>
    </ligand>
</feature>
<feature type="domain" description="AdoMet activation" evidence="27">
    <location>
        <begin position="904"/>
        <end position="1233"/>
    </location>
</feature>
<gene>
    <name evidence="30" type="primary">metH</name>
    <name evidence="30" type="ORF">ABS33_02500</name>
</gene>
<dbReference type="InterPro" id="IPR050554">
    <property type="entry name" value="Met_Synthase/Corrinoid"/>
</dbReference>
<dbReference type="Gene3D" id="3.10.196.10">
    <property type="entry name" value="Vitamin B12-dependent methionine synthase, activation domain"/>
    <property type="match status" value="1"/>
</dbReference>
<feature type="binding site" evidence="23">
    <location>
        <position position="867"/>
    </location>
    <ligand>
        <name>methylcob(III)alamin</name>
        <dbReference type="ChEBI" id="CHEBI:28115"/>
    </ligand>
</feature>
<dbReference type="Pfam" id="PF02574">
    <property type="entry name" value="S-methyl_trans"/>
    <property type="match status" value="1"/>
</dbReference>
<dbReference type="NCBIfam" id="TIGR02082">
    <property type="entry name" value="metH"/>
    <property type="match status" value="1"/>
</dbReference>
<evidence type="ECO:0000256" key="13">
    <source>
        <dbReference type="ARBA" id="ARBA00022723"/>
    </source>
</evidence>
<dbReference type="InterPro" id="IPR011822">
    <property type="entry name" value="MetH"/>
</dbReference>
<dbReference type="SUPFAM" id="SSF51717">
    <property type="entry name" value="Dihydropteroate synthetase-like"/>
    <property type="match status" value="1"/>
</dbReference>
<dbReference type="SUPFAM" id="SSF47644">
    <property type="entry name" value="Methionine synthase domain"/>
    <property type="match status" value="1"/>
</dbReference>
<protein>
    <recommendedName>
        <fullName evidence="7 20">Methionine synthase</fullName>
        <ecNumber evidence="6 20">2.1.1.13</ecNumber>
    </recommendedName>
    <alternativeName>
        <fullName evidence="19 21">5-methyltetrahydrofolate--homocysteine methyltransferase</fullName>
    </alternativeName>
</protein>
<proteinExistence type="inferred from homology"/>
<keyword evidence="15 21" id="KW-0862">Zinc</keyword>
<dbReference type="PROSITE" id="PS50974">
    <property type="entry name" value="ADOMET_ACTIVATION"/>
    <property type="match status" value="1"/>
</dbReference>
<dbReference type="InterPro" id="IPR033706">
    <property type="entry name" value="Met_synthase_B12-bd"/>
</dbReference>
<dbReference type="Gene3D" id="3.40.50.280">
    <property type="entry name" value="Cobalamin-binding domain"/>
    <property type="match status" value="1"/>
</dbReference>
<organism evidence="30 31">
    <name type="scientific">Verrucomicrobia subdivision 6 bacterium BACL9 MAG-120924-bin69</name>
    <dbReference type="NCBI Taxonomy" id="1655635"/>
    <lineage>
        <taxon>Bacteria</taxon>
        <taxon>Pseudomonadati</taxon>
        <taxon>Verrucomicrobiota</taxon>
        <taxon>Verrucomicrobiia</taxon>
        <taxon>Verrucomicrobiales</taxon>
        <taxon>Verrucomicrobia subdivision 6</taxon>
    </lineage>
</organism>
<evidence type="ECO:0000259" key="25">
    <source>
        <dbReference type="PROSITE" id="PS50970"/>
    </source>
</evidence>
<evidence type="ECO:0000256" key="15">
    <source>
        <dbReference type="ARBA" id="ARBA00022833"/>
    </source>
</evidence>
<comment type="pathway">
    <text evidence="4 21">Amino-acid biosynthesis; L-methionine biosynthesis via de novo pathway; L-methionine from L-homocysteine (MetH route): step 1/1.</text>
</comment>